<keyword evidence="2" id="KW-1185">Reference proteome</keyword>
<protein>
    <submittedName>
        <fullName evidence="1">Uncharacterized protein</fullName>
    </submittedName>
</protein>
<gene>
    <name evidence="1" type="ORF">TanjilG_02182</name>
</gene>
<organism evidence="1 2">
    <name type="scientific">Lupinus angustifolius</name>
    <name type="common">Narrow-leaved blue lupine</name>
    <dbReference type="NCBI Taxonomy" id="3871"/>
    <lineage>
        <taxon>Eukaryota</taxon>
        <taxon>Viridiplantae</taxon>
        <taxon>Streptophyta</taxon>
        <taxon>Embryophyta</taxon>
        <taxon>Tracheophyta</taxon>
        <taxon>Spermatophyta</taxon>
        <taxon>Magnoliopsida</taxon>
        <taxon>eudicotyledons</taxon>
        <taxon>Gunneridae</taxon>
        <taxon>Pentapetalae</taxon>
        <taxon>rosids</taxon>
        <taxon>fabids</taxon>
        <taxon>Fabales</taxon>
        <taxon>Fabaceae</taxon>
        <taxon>Papilionoideae</taxon>
        <taxon>50 kb inversion clade</taxon>
        <taxon>genistoids sensu lato</taxon>
        <taxon>core genistoids</taxon>
        <taxon>Genisteae</taxon>
        <taxon>Lupinus</taxon>
    </lineage>
</organism>
<reference evidence="1 2" key="1">
    <citation type="journal article" date="2017" name="Plant Biotechnol. J.">
        <title>A comprehensive draft genome sequence for lupin (Lupinus angustifolius), an emerging health food: insights into plant-microbe interactions and legume evolution.</title>
        <authorList>
            <person name="Hane J.K."/>
            <person name="Ming Y."/>
            <person name="Kamphuis L.G."/>
            <person name="Nelson M.N."/>
            <person name="Garg G."/>
            <person name="Atkins C.A."/>
            <person name="Bayer P.E."/>
            <person name="Bravo A."/>
            <person name="Bringans S."/>
            <person name="Cannon S."/>
            <person name="Edwards D."/>
            <person name="Foley R."/>
            <person name="Gao L.L."/>
            <person name="Harrison M.J."/>
            <person name="Huang W."/>
            <person name="Hurgobin B."/>
            <person name="Li S."/>
            <person name="Liu C.W."/>
            <person name="McGrath A."/>
            <person name="Morahan G."/>
            <person name="Murray J."/>
            <person name="Weller J."/>
            <person name="Jian J."/>
            <person name="Singh K.B."/>
        </authorList>
    </citation>
    <scope>NUCLEOTIDE SEQUENCE [LARGE SCALE GENOMIC DNA]</scope>
    <source>
        <strain evidence="2">cv. Tanjil</strain>
        <tissue evidence="1">Whole plant</tissue>
    </source>
</reference>
<sequence>MLRSLTLTHFTGDLHMLLHQISQFSLSINSLHIRSSTRISADGFRVLGKKMKTLKSLTCSSVASPTVADLLLISECLPFLEELEIGSFRLRYSNKGRLI</sequence>
<accession>A0A1J7HGJ4</accession>
<dbReference type="EMBL" id="CM007365">
    <property type="protein sequence ID" value="OIW11975.1"/>
    <property type="molecule type" value="Genomic_DNA"/>
</dbReference>
<dbReference type="InterPro" id="IPR032675">
    <property type="entry name" value="LRR_dom_sf"/>
</dbReference>
<name>A0A1J7HGJ4_LUPAN</name>
<dbReference type="Proteomes" id="UP000188354">
    <property type="component" value="Chromosome LG05"/>
</dbReference>
<evidence type="ECO:0000313" key="1">
    <source>
        <dbReference type="EMBL" id="OIW11975.1"/>
    </source>
</evidence>
<dbReference type="AlphaFoldDB" id="A0A1J7HGJ4"/>
<evidence type="ECO:0000313" key="2">
    <source>
        <dbReference type="Proteomes" id="UP000188354"/>
    </source>
</evidence>
<dbReference type="Gene3D" id="3.80.10.10">
    <property type="entry name" value="Ribonuclease Inhibitor"/>
    <property type="match status" value="1"/>
</dbReference>
<proteinExistence type="predicted"/>
<dbReference type="Gramene" id="OIW11975">
    <property type="protein sequence ID" value="OIW11975"/>
    <property type="gene ID" value="TanjilG_02182"/>
</dbReference>